<dbReference type="InterPro" id="IPR036259">
    <property type="entry name" value="MFS_trans_sf"/>
</dbReference>
<organism evidence="9 10">
    <name type="scientific">Pullulanibacillus pueri</name>
    <dbReference type="NCBI Taxonomy" id="1437324"/>
    <lineage>
        <taxon>Bacteria</taxon>
        <taxon>Bacillati</taxon>
        <taxon>Bacillota</taxon>
        <taxon>Bacilli</taxon>
        <taxon>Bacillales</taxon>
        <taxon>Sporolactobacillaceae</taxon>
        <taxon>Pullulanibacillus</taxon>
    </lineage>
</organism>
<accession>A0A8J2ZZ30</accession>
<feature type="transmembrane region" description="Helical" evidence="7">
    <location>
        <begin position="182"/>
        <end position="200"/>
    </location>
</feature>
<evidence type="ECO:0000256" key="1">
    <source>
        <dbReference type="ARBA" id="ARBA00004651"/>
    </source>
</evidence>
<evidence type="ECO:0000256" key="5">
    <source>
        <dbReference type="ARBA" id="ARBA00022989"/>
    </source>
</evidence>
<proteinExistence type="predicted"/>
<feature type="transmembrane region" description="Helical" evidence="7">
    <location>
        <begin position="390"/>
        <end position="410"/>
    </location>
</feature>
<dbReference type="SUPFAM" id="SSF103473">
    <property type="entry name" value="MFS general substrate transporter"/>
    <property type="match status" value="1"/>
</dbReference>
<name>A0A8J2ZZ30_9BACL</name>
<evidence type="ECO:0000256" key="7">
    <source>
        <dbReference type="SAM" id="Phobius"/>
    </source>
</evidence>
<dbReference type="PANTHER" id="PTHR23513">
    <property type="entry name" value="INTEGRAL MEMBRANE EFFLUX PROTEIN-RELATED"/>
    <property type="match status" value="1"/>
</dbReference>
<feature type="transmembrane region" description="Helical" evidence="7">
    <location>
        <begin position="322"/>
        <end position="342"/>
    </location>
</feature>
<dbReference type="Gene3D" id="1.20.1250.20">
    <property type="entry name" value="MFS general substrate transporter like domains"/>
    <property type="match status" value="1"/>
</dbReference>
<keyword evidence="4 7" id="KW-0812">Transmembrane</keyword>
<keyword evidence="2" id="KW-0813">Transport</keyword>
<dbReference type="PANTHER" id="PTHR23513:SF6">
    <property type="entry name" value="MAJOR FACILITATOR SUPERFAMILY ASSOCIATED DOMAIN-CONTAINING PROTEIN"/>
    <property type="match status" value="1"/>
</dbReference>
<comment type="caution">
    <text evidence="9">The sequence shown here is derived from an EMBL/GenBank/DDBJ whole genome shotgun (WGS) entry which is preliminary data.</text>
</comment>
<reference evidence="9" key="1">
    <citation type="journal article" date="2014" name="Int. J. Syst. Evol. Microbiol.">
        <title>Complete genome sequence of Corynebacterium casei LMG S-19264T (=DSM 44701T), isolated from a smear-ripened cheese.</title>
        <authorList>
            <consortium name="US DOE Joint Genome Institute (JGI-PGF)"/>
            <person name="Walter F."/>
            <person name="Albersmeier A."/>
            <person name="Kalinowski J."/>
            <person name="Ruckert C."/>
        </authorList>
    </citation>
    <scope>NUCLEOTIDE SEQUENCE</scope>
    <source>
        <strain evidence="9">CGMCC 1.12777</strain>
    </source>
</reference>
<evidence type="ECO:0000313" key="9">
    <source>
        <dbReference type="EMBL" id="GGH87023.1"/>
    </source>
</evidence>
<dbReference type="AlphaFoldDB" id="A0A8J2ZZ30"/>
<evidence type="ECO:0000256" key="6">
    <source>
        <dbReference type="ARBA" id="ARBA00023136"/>
    </source>
</evidence>
<dbReference type="EMBL" id="BMFV01000036">
    <property type="protein sequence ID" value="GGH87023.1"/>
    <property type="molecule type" value="Genomic_DNA"/>
</dbReference>
<comment type="subcellular location">
    <subcellularLocation>
        <location evidence="1">Cell membrane</location>
        <topology evidence="1">Multi-pass membrane protein</topology>
    </subcellularLocation>
</comment>
<dbReference type="GO" id="GO:0005886">
    <property type="term" value="C:plasma membrane"/>
    <property type="evidence" value="ECO:0007669"/>
    <property type="project" value="UniProtKB-SubCell"/>
</dbReference>
<sequence>MVEQVEEVANAPSHEGLFRNYKFISLWLAGAVSSFSLSVYLLSEEWYVVTGLNLGSMLGIVMMVTLIPRVIFMFVGGTLSDRIERKKLLFLSDFIRGILVGLMALLVFLGILNIWVLLFFAFAFGSLDAFYWPANRSFLPFLVHEDQLTRANSVIQGTNQMLMMAGPAFGAVLIHWVGFKGVFAITALLLLVGSLLNLAIRETAKPRANGKQAPLSIFKDFKETLAYIKTEPYLITSMGTSIVINFLLSSPLSVGLPLLVKNVMHGNSYHLSLMEGGITFGMFLGAVIAGVFNFKKKRAILNLSLIGIDAIFIFGLSEVVSLWAGVLCIVFIGLFIAIGNVIGPALSQSYIKKEQMGRVQSLMSMSSMGLMPLSFALVSCLLSVGLSISFLLVASSILTLIFVVLVLVFVRSLWRID</sequence>
<feature type="transmembrane region" description="Helical" evidence="7">
    <location>
        <begin position="232"/>
        <end position="249"/>
    </location>
</feature>
<keyword evidence="10" id="KW-1185">Reference proteome</keyword>
<evidence type="ECO:0000256" key="4">
    <source>
        <dbReference type="ARBA" id="ARBA00022692"/>
    </source>
</evidence>
<dbReference type="Pfam" id="PF07690">
    <property type="entry name" value="MFS_1"/>
    <property type="match status" value="1"/>
</dbReference>
<keyword evidence="5 7" id="KW-1133">Transmembrane helix</keyword>
<evidence type="ECO:0000256" key="2">
    <source>
        <dbReference type="ARBA" id="ARBA00022448"/>
    </source>
</evidence>
<dbReference type="GO" id="GO:0022857">
    <property type="term" value="F:transmembrane transporter activity"/>
    <property type="evidence" value="ECO:0007669"/>
    <property type="project" value="InterPro"/>
</dbReference>
<evidence type="ECO:0000313" key="10">
    <source>
        <dbReference type="Proteomes" id="UP000656813"/>
    </source>
</evidence>
<gene>
    <name evidence="9" type="ORF">GCM10007096_36080</name>
</gene>
<keyword evidence="3" id="KW-1003">Cell membrane</keyword>
<feature type="transmembrane region" description="Helical" evidence="7">
    <location>
        <begin position="362"/>
        <end position="384"/>
    </location>
</feature>
<feature type="transmembrane region" description="Helical" evidence="7">
    <location>
        <begin position="54"/>
        <end position="76"/>
    </location>
</feature>
<feature type="domain" description="Major facilitator superfamily (MFS) profile" evidence="8">
    <location>
        <begin position="22"/>
        <end position="412"/>
    </location>
</feature>
<feature type="transmembrane region" description="Helical" evidence="7">
    <location>
        <begin position="269"/>
        <end position="292"/>
    </location>
</feature>
<dbReference type="InterPro" id="IPR020846">
    <property type="entry name" value="MFS_dom"/>
</dbReference>
<dbReference type="CDD" id="cd06173">
    <property type="entry name" value="MFS_MefA_like"/>
    <property type="match status" value="1"/>
</dbReference>
<feature type="transmembrane region" description="Helical" evidence="7">
    <location>
        <begin position="23"/>
        <end position="42"/>
    </location>
</feature>
<protein>
    <submittedName>
        <fullName evidence="9">MFS transporter</fullName>
    </submittedName>
</protein>
<feature type="transmembrane region" description="Helical" evidence="7">
    <location>
        <begin position="299"/>
        <end position="316"/>
    </location>
</feature>
<dbReference type="InterPro" id="IPR011701">
    <property type="entry name" value="MFS"/>
</dbReference>
<dbReference type="PROSITE" id="PS50850">
    <property type="entry name" value="MFS"/>
    <property type="match status" value="1"/>
</dbReference>
<evidence type="ECO:0000259" key="8">
    <source>
        <dbReference type="PROSITE" id="PS50850"/>
    </source>
</evidence>
<evidence type="ECO:0000256" key="3">
    <source>
        <dbReference type="ARBA" id="ARBA00022475"/>
    </source>
</evidence>
<dbReference type="Proteomes" id="UP000656813">
    <property type="component" value="Unassembled WGS sequence"/>
</dbReference>
<keyword evidence="6 7" id="KW-0472">Membrane</keyword>
<dbReference type="RefSeq" id="WP_188498779.1">
    <property type="nucleotide sequence ID" value="NZ_BMFV01000036.1"/>
</dbReference>
<reference evidence="9" key="2">
    <citation type="submission" date="2020-09" db="EMBL/GenBank/DDBJ databases">
        <authorList>
            <person name="Sun Q."/>
            <person name="Zhou Y."/>
        </authorList>
    </citation>
    <scope>NUCLEOTIDE SEQUENCE</scope>
    <source>
        <strain evidence="9">CGMCC 1.12777</strain>
    </source>
</reference>